<evidence type="ECO:0000313" key="2">
    <source>
        <dbReference type="EMBL" id="TWG24358.1"/>
    </source>
</evidence>
<evidence type="ECO:0000259" key="1">
    <source>
        <dbReference type="Pfam" id="PF07238"/>
    </source>
</evidence>
<name>A0A561WKH4_ACTTI</name>
<proteinExistence type="predicted"/>
<dbReference type="Pfam" id="PF07238">
    <property type="entry name" value="PilZ"/>
    <property type="match status" value="1"/>
</dbReference>
<reference evidence="2 3" key="1">
    <citation type="submission" date="2019-06" db="EMBL/GenBank/DDBJ databases">
        <title>Sequencing the genomes of 1000 actinobacteria strains.</title>
        <authorList>
            <person name="Klenk H.-P."/>
        </authorList>
    </citation>
    <scope>NUCLEOTIDE SEQUENCE [LARGE SCALE GENOMIC DNA]</scope>
    <source>
        <strain evidence="2 3">DSM 43866</strain>
    </source>
</reference>
<dbReference type="Proteomes" id="UP000320239">
    <property type="component" value="Unassembled WGS sequence"/>
</dbReference>
<dbReference type="Gene3D" id="2.40.10.220">
    <property type="entry name" value="predicted glycosyltransferase like domains"/>
    <property type="match status" value="1"/>
</dbReference>
<accession>A0A561WKH4</accession>
<sequence length="208" mass="23130">MELPEIGAPMFLALGDGVNFRSRLESVDPDTFSVAAPLETSGPEGFLPGYEFEVFWVPPRSRIVMPVLLKGISDGAPFRWNLFPTAEPVVSNRRQFARGGAGAPVRLFGEWGEQERNGRMLDISEGGLRFWMPEAKGVKEGDHMRALVWLGTSEAELTGRVHAVRPAVGEPGLHVVLIFRTVDPLAQMIRQYVIAWEIGERRKAKYGQ</sequence>
<dbReference type="GO" id="GO:0035438">
    <property type="term" value="F:cyclic-di-GMP binding"/>
    <property type="evidence" value="ECO:0007669"/>
    <property type="project" value="InterPro"/>
</dbReference>
<dbReference type="InterPro" id="IPR009875">
    <property type="entry name" value="PilZ_domain"/>
</dbReference>
<organism evidence="2 3">
    <name type="scientific">Actinoplanes teichomyceticus</name>
    <dbReference type="NCBI Taxonomy" id="1867"/>
    <lineage>
        <taxon>Bacteria</taxon>
        <taxon>Bacillati</taxon>
        <taxon>Actinomycetota</taxon>
        <taxon>Actinomycetes</taxon>
        <taxon>Micromonosporales</taxon>
        <taxon>Micromonosporaceae</taxon>
        <taxon>Actinoplanes</taxon>
    </lineage>
</organism>
<evidence type="ECO:0000313" key="3">
    <source>
        <dbReference type="Proteomes" id="UP000320239"/>
    </source>
</evidence>
<comment type="caution">
    <text evidence="2">The sequence shown here is derived from an EMBL/GenBank/DDBJ whole genome shotgun (WGS) entry which is preliminary data.</text>
</comment>
<keyword evidence="3" id="KW-1185">Reference proteome</keyword>
<dbReference type="AlphaFoldDB" id="A0A561WKH4"/>
<dbReference type="SUPFAM" id="SSF141371">
    <property type="entry name" value="PilZ domain-like"/>
    <property type="match status" value="1"/>
</dbReference>
<gene>
    <name evidence="2" type="ORF">FHX34_102914</name>
</gene>
<dbReference type="EMBL" id="VIWY01000002">
    <property type="protein sequence ID" value="TWG24358.1"/>
    <property type="molecule type" value="Genomic_DNA"/>
</dbReference>
<dbReference type="OrthoDB" id="3284647at2"/>
<protein>
    <submittedName>
        <fullName evidence="2">PilZ domain-containing protein</fullName>
    </submittedName>
</protein>
<feature type="domain" description="PilZ" evidence="1">
    <location>
        <begin position="92"/>
        <end position="193"/>
    </location>
</feature>
<dbReference type="RefSeq" id="WP_122977484.1">
    <property type="nucleotide sequence ID" value="NZ_BOMX01000075.1"/>
</dbReference>